<evidence type="ECO:0000313" key="2">
    <source>
        <dbReference type="EMBL" id="ODQ48591.1"/>
    </source>
</evidence>
<dbReference type="RefSeq" id="XP_019019704.1">
    <property type="nucleotide sequence ID" value="XM_019160239.1"/>
</dbReference>
<gene>
    <name evidence="2" type="ORF">PICMEDRAFT_14140</name>
</gene>
<sequence length="64" mass="7160">MQYHANASHIVWLSGKHVDKQRRPASSPKKANSGSITLTSWPEREPSSKHKNLLLTGLQKLSIL</sequence>
<name>A0A1E3NR95_9ASCO</name>
<feature type="compositionally biased region" description="Polar residues" evidence="1">
    <location>
        <begin position="29"/>
        <end position="40"/>
    </location>
</feature>
<dbReference type="Proteomes" id="UP000094455">
    <property type="component" value="Unassembled WGS sequence"/>
</dbReference>
<accession>A0A1E3NR95</accession>
<dbReference type="EMBL" id="KV454001">
    <property type="protein sequence ID" value="ODQ48591.1"/>
    <property type="molecule type" value="Genomic_DNA"/>
</dbReference>
<protein>
    <submittedName>
        <fullName evidence="2">Uncharacterized protein</fullName>
    </submittedName>
</protein>
<evidence type="ECO:0000256" key="1">
    <source>
        <dbReference type="SAM" id="MobiDB-lite"/>
    </source>
</evidence>
<evidence type="ECO:0000313" key="3">
    <source>
        <dbReference type="Proteomes" id="UP000094455"/>
    </source>
</evidence>
<dbReference type="GeneID" id="30176926"/>
<reference evidence="2 3" key="1">
    <citation type="journal article" date="2016" name="Proc. Natl. Acad. Sci. U.S.A.">
        <title>Comparative genomics of biotechnologically important yeasts.</title>
        <authorList>
            <person name="Riley R."/>
            <person name="Haridas S."/>
            <person name="Wolfe K.H."/>
            <person name="Lopes M.R."/>
            <person name="Hittinger C.T."/>
            <person name="Goeker M."/>
            <person name="Salamov A.A."/>
            <person name="Wisecaver J.H."/>
            <person name="Long T.M."/>
            <person name="Calvey C.H."/>
            <person name="Aerts A.L."/>
            <person name="Barry K.W."/>
            <person name="Choi C."/>
            <person name="Clum A."/>
            <person name="Coughlan A.Y."/>
            <person name="Deshpande S."/>
            <person name="Douglass A.P."/>
            <person name="Hanson S.J."/>
            <person name="Klenk H.-P."/>
            <person name="LaButti K.M."/>
            <person name="Lapidus A."/>
            <person name="Lindquist E.A."/>
            <person name="Lipzen A.M."/>
            <person name="Meier-Kolthoff J.P."/>
            <person name="Ohm R.A."/>
            <person name="Otillar R.P."/>
            <person name="Pangilinan J.L."/>
            <person name="Peng Y."/>
            <person name="Rokas A."/>
            <person name="Rosa C.A."/>
            <person name="Scheuner C."/>
            <person name="Sibirny A.A."/>
            <person name="Slot J.C."/>
            <person name="Stielow J.B."/>
            <person name="Sun H."/>
            <person name="Kurtzman C.P."/>
            <person name="Blackwell M."/>
            <person name="Grigoriev I.V."/>
            <person name="Jeffries T.W."/>
        </authorList>
    </citation>
    <scope>NUCLEOTIDE SEQUENCE [LARGE SCALE GENOMIC DNA]</scope>
    <source>
        <strain evidence="2 3">NRRL Y-2026</strain>
    </source>
</reference>
<feature type="region of interest" description="Disordered" evidence="1">
    <location>
        <begin position="14"/>
        <end position="49"/>
    </location>
</feature>
<dbReference type="AlphaFoldDB" id="A0A1E3NR95"/>
<keyword evidence="3" id="KW-1185">Reference proteome</keyword>
<organism evidence="2 3">
    <name type="scientific">Pichia membranifaciens NRRL Y-2026</name>
    <dbReference type="NCBI Taxonomy" id="763406"/>
    <lineage>
        <taxon>Eukaryota</taxon>
        <taxon>Fungi</taxon>
        <taxon>Dikarya</taxon>
        <taxon>Ascomycota</taxon>
        <taxon>Saccharomycotina</taxon>
        <taxon>Pichiomycetes</taxon>
        <taxon>Pichiales</taxon>
        <taxon>Pichiaceae</taxon>
        <taxon>Pichia</taxon>
    </lineage>
</organism>
<proteinExistence type="predicted"/>